<dbReference type="Pfam" id="PF13953">
    <property type="entry name" value="PapC_C"/>
    <property type="match status" value="1"/>
</dbReference>
<evidence type="ECO:0000256" key="6">
    <source>
        <dbReference type="ARBA" id="ARBA00022729"/>
    </source>
</evidence>
<organism evidence="11 12">
    <name type="scientific">Serratia odorifera DSM 4582</name>
    <dbReference type="NCBI Taxonomy" id="667129"/>
    <lineage>
        <taxon>Bacteria</taxon>
        <taxon>Pseudomonadati</taxon>
        <taxon>Pseudomonadota</taxon>
        <taxon>Gammaproteobacteria</taxon>
        <taxon>Enterobacterales</taxon>
        <taxon>Yersiniaceae</taxon>
        <taxon>Serratia</taxon>
    </lineage>
</organism>
<dbReference type="FunFam" id="2.60.40.3110:FF:000001">
    <property type="entry name" value="Putative fimbrial outer membrane usher"/>
    <property type="match status" value="1"/>
</dbReference>
<dbReference type="Pfam" id="PF13954">
    <property type="entry name" value="PapC_N"/>
    <property type="match status" value="1"/>
</dbReference>
<evidence type="ECO:0000313" key="12">
    <source>
        <dbReference type="Proteomes" id="UP000005723"/>
    </source>
</evidence>
<evidence type="ECO:0000256" key="1">
    <source>
        <dbReference type="ARBA" id="ARBA00004571"/>
    </source>
</evidence>
<comment type="similarity">
    <text evidence="2">Belongs to the fimbrial export usher family.</text>
</comment>
<comment type="subcellular location">
    <subcellularLocation>
        <location evidence="1">Cell outer membrane</location>
        <topology evidence="1">Multi-pass membrane protein</topology>
    </subcellularLocation>
</comment>
<protein>
    <submittedName>
        <fullName evidence="11">Fimbrial usher protein</fullName>
    </submittedName>
</protein>
<keyword evidence="5" id="KW-0812">Transmembrane</keyword>
<evidence type="ECO:0000256" key="4">
    <source>
        <dbReference type="ARBA" id="ARBA00022452"/>
    </source>
</evidence>
<evidence type="ECO:0000256" key="5">
    <source>
        <dbReference type="ARBA" id="ARBA00022692"/>
    </source>
</evidence>
<dbReference type="SUPFAM" id="SSF141729">
    <property type="entry name" value="FimD N-terminal domain-like"/>
    <property type="match status" value="1"/>
</dbReference>
<dbReference type="InterPro" id="IPR037224">
    <property type="entry name" value="PapC_N_sf"/>
</dbReference>
<evidence type="ECO:0000256" key="8">
    <source>
        <dbReference type="ARBA" id="ARBA00023237"/>
    </source>
</evidence>
<dbReference type="HOGENOM" id="CLU_009120_3_1_6"/>
<sequence length="851" mass="91631">MPVATQEIEKNVEFDPSFINLANNTSVDLSRFANGASALPGIYRTAVYVNNQLISNEEIKFVVRDDKTVFPCLTPSLLKNIPFNYEKLPSDALTAGSGGQECVDLEKQLPETQINFDSGEQRLDITIPQIYINKLARGSVSPALWDSGVPAAFVGYNLNGYNNRSRGTSTNSFYAGLNAGMNIGAWYLRHNGSYNWMDNGPKQYNTINTYLQRDIPVLQGRVLMGQSNTPGQVFDTLPFSGVQLASDERMLPESQRGYAPDIHGIARTNARVTVKQSGQVIYETTVTPGEFLINDLYPTGYGGNLEVTVHEADGSEQTFLVPYASVAQLLRPGSSRYSVTLGEARNDNIRGKPALYQAVYQRGLTNAITGYGGVQASQNYYAVQLGAALGTPIGALAFDATQARTHLGKSSDESGRVKSGNTLSGQSYQISYSKAISETNSNLSLAAYRFSTNGYMDFMTAMQTRDAVSEGVDPNTVWRAKNRFTVTAGQGLPGNWGQFYASGSVQNYWNKEGSDSQFQVGYNNSYKRLTYGLTMSRSFSNYGRAQNNYLLSFSLPLGRADSSHTPQVRFDLNHDNNGRYGEQATISGTGGAENQYSYGVTAMNANQGAGTSGSVNGQYRNQMTSMSGTYSAGKHYQGASVGLTGSVIAHPGGVTLTPYTSETMAIVEAKGAKGAAVSSYPGVYIDRFGYAAVPYLNPYALNEVSIDPKGMANDVELENTSQKVAPYSGAVVMLKYNTRRGTPVLVTSTLNGEPVPFGANVVDSNGNSVGSVGQGGQIYARVEKEQGTLRVKWGDAPDQQCSVSYRLPTKAKKDAAQFVTRFNAACEGVAGAISQGAGQMALTNKDSTPYG</sequence>
<dbReference type="GO" id="GO:0015473">
    <property type="term" value="F:fimbrial usher porin activity"/>
    <property type="evidence" value="ECO:0007669"/>
    <property type="project" value="InterPro"/>
</dbReference>
<evidence type="ECO:0000259" key="10">
    <source>
        <dbReference type="Pfam" id="PF13954"/>
    </source>
</evidence>
<dbReference type="EMBL" id="ADBY01000035">
    <property type="protein sequence ID" value="EFE96264.1"/>
    <property type="molecule type" value="Genomic_DNA"/>
</dbReference>
<dbReference type="Pfam" id="PF00577">
    <property type="entry name" value="Usher"/>
    <property type="match status" value="1"/>
</dbReference>
<feature type="domain" description="PapC-like C-terminal" evidence="9">
    <location>
        <begin position="746"/>
        <end position="808"/>
    </location>
</feature>
<comment type="caution">
    <text evidence="11">The sequence shown here is derived from an EMBL/GenBank/DDBJ whole genome shotgun (WGS) entry which is preliminary data.</text>
</comment>
<feature type="domain" description="PapC N-terminal" evidence="10">
    <location>
        <begin position="13"/>
        <end position="160"/>
    </location>
</feature>
<keyword evidence="8" id="KW-0998">Cell outer membrane</keyword>
<dbReference type="AlphaFoldDB" id="D4E1N9"/>
<dbReference type="STRING" id="667129.HMPREF0758_2089"/>
<dbReference type="Gene3D" id="2.60.40.2610">
    <property type="entry name" value="Outer membrane usher protein FimD, plug domain"/>
    <property type="match status" value="1"/>
</dbReference>
<dbReference type="PANTHER" id="PTHR30451:SF20">
    <property type="entry name" value="FIMBRIAE USHER"/>
    <property type="match status" value="1"/>
</dbReference>
<dbReference type="InterPro" id="IPR025949">
    <property type="entry name" value="PapC-like_C"/>
</dbReference>
<dbReference type="Gene3D" id="2.60.40.2070">
    <property type="match status" value="1"/>
</dbReference>
<dbReference type="Gene3D" id="3.10.20.410">
    <property type="match status" value="1"/>
</dbReference>
<name>D4E1N9_SEROD</name>
<dbReference type="Proteomes" id="UP000005723">
    <property type="component" value="Unassembled WGS sequence"/>
</dbReference>
<evidence type="ECO:0000256" key="3">
    <source>
        <dbReference type="ARBA" id="ARBA00022448"/>
    </source>
</evidence>
<evidence type="ECO:0000259" key="9">
    <source>
        <dbReference type="Pfam" id="PF13953"/>
    </source>
</evidence>
<dbReference type="InterPro" id="IPR025885">
    <property type="entry name" value="PapC_N"/>
</dbReference>
<reference evidence="11 12" key="1">
    <citation type="submission" date="2010-01" db="EMBL/GenBank/DDBJ databases">
        <authorList>
            <person name="Muzny D."/>
            <person name="Qin X."/>
            <person name="Deng J."/>
            <person name="Jiang H."/>
            <person name="Liu Y."/>
            <person name="Qu J."/>
            <person name="Song X.-Z."/>
            <person name="Zhang L."/>
            <person name="Thornton R."/>
            <person name="Coyle M."/>
            <person name="Francisco L."/>
            <person name="Jackson L."/>
            <person name="Javaid M."/>
            <person name="Korchina V."/>
            <person name="Kovar C."/>
            <person name="Mata R."/>
            <person name="Mathew T."/>
            <person name="Ngo R."/>
            <person name="Nguyen L."/>
            <person name="Nguyen N."/>
            <person name="Okwuonu G."/>
            <person name="Ongeri F."/>
            <person name="Pham C."/>
            <person name="Simmons D."/>
            <person name="Wilczek-Boney K."/>
            <person name="Hale W."/>
            <person name="Jakkamsetti A."/>
            <person name="Pham P."/>
            <person name="Ruth R."/>
            <person name="San Lucas F."/>
            <person name="Warren J."/>
            <person name="Zhang J."/>
            <person name="Zhao Z."/>
            <person name="Zhou C."/>
            <person name="Zhu D."/>
            <person name="Lee S."/>
            <person name="Bess C."/>
            <person name="Blankenburg K."/>
            <person name="Forbes L."/>
            <person name="Fu Q."/>
            <person name="Gubbala S."/>
            <person name="Hirani K."/>
            <person name="Jayaseelan J.C."/>
            <person name="Lara F."/>
            <person name="Munidasa M."/>
            <person name="Palculict T."/>
            <person name="Patil S."/>
            <person name="Pu L.-L."/>
            <person name="Saada N."/>
            <person name="Tang L."/>
            <person name="Weissenberger G."/>
            <person name="Zhu Y."/>
            <person name="Hemphill L."/>
            <person name="Shang Y."/>
            <person name="Youmans B."/>
            <person name="Ayvaz T."/>
            <person name="Ross M."/>
            <person name="Santibanez J."/>
            <person name="Aqrawi P."/>
            <person name="Gross S."/>
            <person name="Joshi V."/>
            <person name="Fowler G."/>
            <person name="Nazareth L."/>
            <person name="Reid J."/>
            <person name="Worley K."/>
            <person name="Petrosino J."/>
            <person name="Highlander S."/>
            <person name="Gibbs R."/>
        </authorList>
    </citation>
    <scope>NUCLEOTIDE SEQUENCE [LARGE SCALE GENOMIC DNA]</scope>
    <source>
        <strain evidence="11 12">DSM 4582</strain>
    </source>
</reference>
<dbReference type="PANTHER" id="PTHR30451">
    <property type="entry name" value="OUTER MEMBRANE USHER PROTEIN"/>
    <property type="match status" value="1"/>
</dbReference>
<dbReference type="FunFam" id="2.60.40.2610:FF:000001">
    <property type="entry name" value="Outer membrane fimbrial usher protein"/>
    <property type="match status" value="1"/>
</dbReference>
<proteinExistence type="inferred from homology"/>
<dbReference type="InterPro" id="IPR043142">
    <property type="entry name" value="PapC-like_C_sf"/>
</dbReference>
<dbReference type="GO" id="GO:0009279">
    <property type="term" value="C:cell outer membrane"/>
    <property type="evidence" value="ECO:0007669"/>
    <property type="project" value="UniProtKB-SubCell"/>
</dbReference>
<keyword evidence="4" id="KW-1134">Transmembrane beta strand</keyword>
<dbReference type="GO" id="GO:0009297">
    <property type="term" value="P:pilus assembly"/>
    <property type="evidence" value="ECO:0007669"/>
    <property type="project" value="InterPro"/>
</dbReference>
<gene>
    <name evidence="11" type="primary">fimD</name>
    <name evidence="11" type="ORF">HMPREF0758_2089</name>
</gene>
<keyword evidence="6" id="KW-0732">Signal</keyword>
<accession>D4E1N9</accession>
<dbReference type="Gene3D" id="2.60.40.3110">
    <property type="match status" value="1"/>
</dbReference>
<keyword evidence="7" id="KW-0472">Membrane</keyword>
<keyword evidence="12" id="KW-1185">Reference proteome</keyword>
<dbReference type="InterPro" id="IPR042186">
    <property type="entry name" value="FimD_plug_dom"/>
</dbReference>
<evidence type="ECO:0000313" key="11">
    <source>
        <dbReference type="EMBL" id="EFE96264.1"/>
    </source>
</evidence>
<evidence type="ECO:0000256" key="2">
    <source>
        <dbReference type="ARBA" id="ARBA00008064"/>
    </source>
</evidence>
<dbReference type="InterPro" id="IPR000015">
    <property type="entry name" value="Fimb_usher"/>
</dbReference>
<keyword evidence="3" id="KW-0813">Transport</keyword>
<evidence type="ECO:0000256" key="7">
    <source>
        <dbReference type="ARBA" id="ARBA00023136"/>
    </source>
</evidence>